<gene>
    <name evidence="2" type="ORF">UCDDA912_g09171</name>
</gene>
<reference evidence="2 3" key="1">
    <citation type="submission" date="2015-05" db="EMBL/GenBank/DDBJ databases">
        <title>Distinctive expansion of gene families associated with plant cell wall degradation and secondary metabolism in the genomes of grapevine trunk pathogens.</title>
        <authorList>
            <person name="Lawrence D.P."/>
            <person name="Travadon R."/>
            <person name="Rolshausen P.E."/>
            <person name="Baumgartner K."/>
        </authorList>
    </citation>
    <scope>NUCLEOTIDE SEQUENCE [LARGE SCALE GENOMIC DNA]</scope>
    <source>
        <strain evidence="2">DA912</strain>
    </source>
</reference>
<name>A0A0G2H6T9_9PEZI</name>
<proteinExistence type="predicted"/>
<evidence type="ECO:0000313" key="3">
    <source>
        <dbReference type="Proteomes" id="UP000034680"/>
    </source>
</evidence>
<feature type="compositionally biased region" description="Acidic residues" evidence="1">
    <location>
        <begin position="80"/>
        <end position="92"/>
    </location>
</feature>
<keyword evidence="3" id="KW-1185">Reference proteome</keyword>
<dbReference type="Proteomes" id="UP000034680">
    <property type="component" value="Unassembled WGS sequence"/>
</dbReference>
<feature type="region of interest" description="Disordered" evidence="1">
    <location>
        <begin position="1"/>
        <end position="100"/>
    </location>
</feature>
<reference evidence="2 3" key="2">
    <citation type="submission" date="2015-05" db="EMBL/GenBank/DDBJ databases">
        <authorList>
            <person name="Morales-Cruz A."/>
            <person name="Amrine K.C."/>
            <person name="Cantu D."/>
        </authorList>
    </citation>
    <scope>NUCLEOTIDE SEQUENCE [LARGE SCALE GENOMIC DNA]</scope>
    <source>
        <strain evidence="2">DA912</strain>
    </source>
</reference>
<protein>
    <submittedName>
        <fullName evidence="2">Putative c2h2 finger domain</fullName>
    </submittedName>
</protein>
<feature type="compositionally biased region" description="Acidic residues" evidence="1">
    <location>
        <begin position="1"/>
        <end position="35"/>
    </location>
</feature>
<evidence type="ECO:0000313" key="2">
    <source>
        <dbReference type="EMBL" id="KKY30883.1"/>
    </source>
</evidence>
<dbReference type="AlphaFoldDB" id="A0A0G2H6T9"/>
<sequence length="144" mass="16472">MGTDYDEDYMLPESEVEQSDDDNEQGFFDEDEDDSDPAKRTFDPRLPVNLGDIPPPDDQYLADVEIQIEQFERDQGGQDGDTDSAESSDEELFGGNRVRPEVYRNSMKSLNLEDFKKKHYSPGTLKLPKGCENHWRLYVSPLGT</sequence>
<evidence type="ECO:0000256" key="1">
    <source>
        <dbReference type="SAM" id="MobiDB-lite"/>
    </source>
</evidence>
<accession>A0A0G2H6T9</accession>
<comment type="caution">
    <text evidence="2">The sequence shown here is derived from an EMBL/GenBank/DDBJ whole genome shotgun (WGS) entry which is preliminary data.</text>
</comment>
<dbReference type="EMBL" id="LCUC01000436">
    <property type="protein sequence ID" value="KKY30883.1"/>
    <property type="molecule type" value="Genomic_DNA"/>
</dbReference>
<organism evidence="2 3">
    <name type="scientific">Diaporthe ampelina</name>
    <dbReference type="NCBI Taxonomy" id="1214573"/>
    <lineage>
        <taxon>Eukaryota</taxon>
        <taxon>Fungi</taxon>
        <taxon>Dikarya</taxon>
        <taxon>Ascomycota</taxon>
        <taxon>Pezizomycotina</taxon>
        <taxon>Sordariomycetes</taxon>
        <taxon>Sordariomycetidae</taxon>
        <taxon>Diaporthales</taxon>
        <taxon>Diaporthaceae</taxon>
        <taxon>Diaporthe</taxon>
    </lineage>
</organism>